<dbReference type="Proteomes" id="UP000646827">
    <property type="component" value="Unassembled WGS sequence"/>
</dbReference>
<name>A0A8H7RRZ0_9FUNG</name>
<proteinExistence type="predicted"/>
<reference evidence="1 2" key="1">
    <citation type="submission" date="2020-12" db="EMBL/GenBank/DDBJ databases">
        <title>Metabolic potential, ecology and presence of endohyphal bacteria is reflected in genomic diversity of Mucoromycotina.</title>
        <authorList>
            <person name="Muszewska A."/>
            <person name="Okrasinska A."/>
            <person name="Steczkiewicz K."/>
            <person name="Drgas O."/>
            <person name="Orlowska M."/>
            <person name="Perlinska-Lenart U."/>
            <person name="Aleksandrzak-Piekarczyk T."/>
            <person name="Szatraj K."/>
            <person name="Zielenkiewicz U."/>
            <person name="Pilsyk S."/>
            <person name="Malc E."/>
            <person name="Mieczkowski P."/>
            <person name="Kruszewska J.S."/>
            <person name="Biernat P."/>
            <person name="Pawlowska J."/>
        </authorList>
    </citation>
    <scope>NUCLEOTIDE SEQUENCE [LARGE SCALE GENOMIC DNA]</scope>
    <source>
        <strain evidence="1 2">CBS 142.35</strain>
    </source>
</reference>
<dbReference type="OrthoDB" id="2283241at2759"/>
<gene>
    <name evidence="1" type="ORF">INT45_001435</name>
</gene>
<evidence type="ECO:0000313" key="2">
    <source>
        <dbReference type="Proteomes" id="UP000646827"/>
    </source>
</evidence>
<accession>A0A8H7RRZ0</accession>
<comment type="caution">
    <text evidence="1">The sequence shown here is derived from an EMBL/GenBank/DDBJ whole genome shotgun (WGS) entry which is preliminary data.</text>
</comment>
<dbReference type="AlphaFoldDB" id="A0A8H7RRZ0"/>
<protein>
    <submittedName>
        <fullName evidence="1">Uncharacterized protein</fullName>
    </submittedName>
</protein>
<dbReference type="EMBL" id="JAEPRB010000502">
    <property type="protein sequence ID" value="KAG2215590.1"/>
    <property type="molecule type" value="Genomic_DNA"/>
</dbReference>
<sequence length="119" mass="13338">MNITKLLTGKEPFDAFHGLQRANKELLILKDEATSVLKYADTIVEKLRNALNVPVGPYSLSEYYKLKGMALLSNGRLHRATAWKKEQKKLLTEIFDGTAALAAGSTICIDERIYLFHPS</sequence>
<evidence type="ECO:0000313" key="1">
    <source>
        <dbReference type="EMBL" id="KAG2215590.1"/>
    </source>
</evidence>
<keyword evidence="2" id="KW-1185">Reference proteome</keyword>
<organism evidence="1 2">
    <name type="scientific">Circinella minor</name>
    <dbReference type="NCBI Taxonomy" id="1195481"/>
    <lineage>
        <taxon>Eukaryota</taxon>
        <taxon>Fungi</taxon>
        <taxon>Fungi incertae sedis</taxon>
        <taxon>Mucoromycota</taxon>
        <taxon>Mucoromycotina</taxon>
        <taxon>Mucoromycetes</taxon>
        <taxon>Mucorales</taxon>
        <taxon>Lichtheimiaceae</taxon>
        <taxon>Circinella</taxon>
    </lineage>
</organism>